<keyword evidence="7" id="KW-0653">Protein transport</keyword>
<feature type="compositionally biased region" description="Acidic residues" evidence="11">
    <location>
        <begin position="436"/>
        <end position="447"/>
    </location>
</feature>
<evidence type="ECO:0000256" key="3">
    <source>
        <dbReference type="ARBA" id="ARBA00021257"/>
    </source>
</evidence>
<evidence type="ECO:0000256" key="2">
    <source>
        <dbReference type="ARBA" id="ARBA00010604"/>
    </source>
</evidence>
<evidence type="ECO:0000256" key="9">
    <source>
        <dbReference type="ARBA" id="ARBA00023010"/>
    </source>
</evidence>
<evidence type="ECO:0000313" key="14">
    <source>
        <dbReference type="WBParaSite" id="jg13715"/>
    </source>
</evidence>
<name>A0A915CYU6_9BILA</name>
<evidence type="ECO:0000256" key="8">
    <source>
        <dbReference type="ARBA" id="ARBA00022989"/>
    </source>
</evidence>
<feature type="compositionally biased region" description="Basic and acidic residues" evidence="11">
    <location>
        <begin position="339"/>
        <end position="349"/>
    </location>
</feature>
<proteinExistence type="inferred from homology"/>
<keyword evidence="6" id="KW-0256">Endoplasmic reticulum</keyword>
<evidence type="ECO:0000256" key="4">
    <source>
        <dbReference type="ARBA" id="ARBA00022448"/>
    </source>
</evidence>
<keyword evidence="10 12" id="KW-0472">Membrane</keyword>
<evidence type="ECO:0000256" key="7">
    <source>
        <dbReference type="ARBA" id="ARBA00022927"/>
    </source>
</evidence>
<organism evidence="13 14">
    <name type="scientific">Ditylenchus dipsaci</name>
    <dbReference type="NCBI Taxonomy" id="166011"/>
    <lineage>
        <taxon>Eukaryota</taxon>
        <taxon>Metazoa</taxon>
        <taxon>Ecdysozoa</taxon>
        <taxon>Nematoda</taxon>
        <taxon>Chromadorea</taxon>
        <taxon>Rhabditida</taxon>
        <taxon>Tylenchina</taxon>
        <taxon>Tylenchomorpha</taxon>
        <taxon>Sphaerularioidea</taxon>
        <taxon>Anguinidae</taxon>
        <taxon>Anguininae</taxon>
        <taxon>Ditylenchus</taxon>
    </lineage>
</organism>
<comment type="subcellular location">
    <subcellularLocation>
        <location evidence="1">Endoplasmic reticulum membrane</location>
        <topology evidence="1">Multi-pass membrane protein</topology>
    </subcellularLocation>
</comment>
<feature type="region of interest" description="Disordered" evidence="11">
    <location>
        <begin position="303"/>
        <end position="447"/>
    </location>
</feature>
<evidence type="ECO:0000313" key="13">
    <source>
        <dbReference type="Proteomes" id="UP000887574"/>
    </source>
</evidence>
<reference evidence="14" key="1">
    <citation type="submission" date="2022-11" db="UniProtKB">
        <authorList>
            <consortium name="WormBaseParasite"/>
        </authorList>
    </citation>
    <scope>IDENTIFICATION</scope>
</reference>
<keyword evidence="13" id="KW-1185">Reference proteome</keyword>
<feature type="compositionally biased region" description="Basic and acidic residues" evidence="11">
    <location>
        <begin position="119"/>
        <end position="146"/>
    </location>
</feature>
<dbReference type="Pfam" id="PF03839">
    <property type="entry name" value="Sec62"/>
    <property type="match status" value="1"/>
</dbReference>
<accession>A0A915CYU6</accession>
<comment type="similarity">
    <text evidence="2">Belongs to the SEC62 family.</text>
</comment>
<feature type="transmembrane region" description="Helical" evidence="12">
    <location>
        <begin position="224"/>
        <end position="257"/>
    </location>
</feature>
<feature type="compositionally biased region" description="Acidic residues" evidence="11">
    <location>
        <begin position="150"/>
        <end position="162"/>
    </location>
</feature>
<evidence type="ECO:0000256" key="10">
    <source>
        <dbReference type="ARBA" id="ARBA00023136"/>
    </source>
</evidence>
<evidence type="ECO:0000256" key="12">
    <source>
        <dbReference type="SAM" id="Phobius"/>
    </source>
</evidence>
<feature type="transmembrane region" description="Helical" evidence="12">
    <location>
        <begin position="196"/>
        <end position="218"/>
    </location>
</feature>
<keyword evidence="9" id="KW-0811">Translocation</keyword>
<feature type="compositionally biased region" description="Basic and acidic residues" evidence="11">
    <location>
        <begin position="163"/>
        <end position="177"/>
    </location>
</feature>
<dbReference type="InterPro" id="IPR004728">
    <property type="entry name" value="Sec62"/>
</dbReference>
<keyword evidence="4" id="KW-0813">Transport</keyword>
<dbReference type="GO" id="GO:0005789">
    <property type="term" value="C:endoplasmic reticulum membrane"/>
    <property type="evidence" value="ECO:0007669"/>
    <property type="project" value="UniProtKB-SubCell"/>
</dbReference>
<dbReference type="PANTHER" id="PTHR12443:SF9">
    <property type="entry name" value="TRANSLOCATION PROTEIN SEC62"/>
    <property type="match status" value="1"/>
</dbReference>
<evidence type="ECO:0000256" key="5">
    <source>
        <dbReference type="ARBA" id="ARBA00022692"/>
    </source>
</evidence>
<dbReference type="PANTHER" id="PTHR12443">
    <property type="entry name" value="TRANSLOCATION PROTEIN SEC62"/>
    <property type="match status" value="1"/>
</dbReference>
<keyword evidence="5 12" id="KW-0812">Transmembrane</keyword>
<dbReference type="GO" id="GO:0031204">
    <property type="term" value="P:post-translational protein targeting to membrane, translocation"/>
    <property type="evidence" value="ECO:0007669"/>
    <property type="project" value="TreeGrafter"/>
</dbReference>
<dbReference type="WBParaSite" id="jg13715">
    <property type="protein sequence ID" value="jg13715"/>
    <property type="gene ID" value="jg13715"/>
</dbReference>
<feature type="compositionally biased region" description="Polar residues" evidence="11">
    <location>
        <begin position="303"/>
        <end position="313"/>
    </location>
</feature>
<evidence type="ECO:0000256" key="6">
    <source>
        <dbReference type="ARBA" id="ARBA00022824"/>
    </source>
</evidence>
<sequence>MKPSFRNRINEAAPTKLTKEEDAIARFIRFNCPDNSTMFEGNEVHYFSGKKAVDLLVESKKYGAKAKAPKFNNNYEAEDFLQSLLERGLFFRAKKVVLKKKDKSVLDEKKKGSGSNMKELTKSPKPKHDSPKPKPGKGKEKADPKPVAENADEEADAEEAKEEDNKAGEHDKQEEEKKKKKKIQAMCMSGSSTHIVLQKMIGVLIIFGTIAGCLFPLWPDWLRLGIYYLSVTGIACFGVLIGLALARSILFCIIWACTVGRHKLWVLPNLTEDCGFFESFKPFYTYEYVPGGFFGDSTANKRNTNAPSTSSADANKLKKSENENSPLISKEKAQKRKTKDSQKSPESEKKRGKGRHKQSTDESEPEEQLVNEESSDQDLAEEDENHPSDEQTEDSDPGTSNSKTDEEDVLNPSPRVRRRRHDNKKQTIKEESPAAGDDDFVIVDSNE</sequence>
<dbReference type="Proteomes" id="UP000887574">
    <property type="component" value="Unplaced"/>
</dbReference>
<keyword evidence="8 12" id="KW-1133">Transmembrane helix</keyword>
<protein>
    <recommendedName>
        <fullName evidence="3">Translocation protein SEC62</fullName>
    </recommendedName>
</protein>
<evidence type="ECO:0000256" key="1">
    <source>
        <dbReference type="ARBA" id="ARBA00004477"/>
    </source>
</evidence>
<feature type="compositionally biased region" description="Acidic residues" evidence="11">
    <location>
        <begin position="361"/>
        <end position="396"/>
    </location>
</feature>
<evidence type="ECO:0000256" key="11">
    <source>
        <dbReference type="SAM" id="MobiDB-lite"/>
    </source>
</evidence>
<dbReference type="AlphaFoldDB" id="A0A915CYU6"/>
<feature type="region of interest" description="Disordered" evidence="11">
    <location>
        <begin position="102"/>
        <end position="180"/>
    </location>
</feature>